<dbReference type="InterPro" id="IPR036397">
    <property type="entry name" value="RNaseH_sf"/>
</dbReference>
<evidence type="ECO:0000313" key="3">
    <source>
        <dbReference type="Proteomes" id="UP000183832"/>
    </source>
</evidence>
<keyword evidence="3" id="KW-1185">Reference proteome</keyword>
<dbReference type="InterPro" id="IPR002156">
    <property type="entry name" value="RNaseH_domain"/>
</dbReference>
<accession>A0A1J1HWT7</accession>
<dbReference type="InterPro" id="IPR012337">
    <property type="entry name" value="RNaseH-like_sf"/>
</dbReference>
<dbReference type="Pfam" id="PF00075">
    <property type="entry name" value="RNase_H"/>
    <property type="match status" value="1"/>
</dbReference>
<feature type="domain" description="RNase H type-1" evidence="1">
    <location>
        <begin position="239"/>
        <end position="318"/>
    </location>
</feature>
<dbReference type="AlphaFoldDB" id="A0A1J1HWT7"/>
<evidence type="ECO:0000259" key="1">
    <source>
        <dbReference type="Pfam" id="PF00075"/>
    </source>
</evidence>
<dbReference type="SUPFAM" id="SSF53098">
    <property type="entry name" value="Ribonuclease H-like"/>
    <property type="match status" value="1"/>
</dbReference>
<organism evidence="2 3">
    <name type="scientific">Clunio marinus</name>
    <dbReference type="NCBI Taxonomy" id="568069"/>
    <lineage>
        <taxon>Eukaryota</taxon>
        <taxon>Metazoa</taxon>
        <taxon>Ecdysozoa</taxon>
        <taxon>Arthropoda</taxon>
        <taxon>Hexapoda</taxon>
        <taxon>Insecta</taxon>
        <taxon>Pterygota</taxon>
        <taxon>Neoptera</taxon>
        <taxon>Endopterygota</taxon>
        <taxon>Diptera</taxon>
        <taxon>Nematocera</taxon>
        <taxon>Chironomoidea</taxon>
        <taxon>Chironomidae</taxon>
        <taxon>Clunio</taxon>
    </lineage>
</organism>
<dbReference type="GO" id="GO:0004523">
    <property type="term" value="F:RNA-DNA hybrid ribonuclease activity"/>
    <property type="evidence" value="ECO:0007669"/>
    <property type="project" value="InterPro"/>
</dbReference>
<name>A0A1J1HWT7_9DIPT</name>
<protein>
    <submittedName>
        <fullName evidence="2">CLUMA_CG005445, isoform A</fullName>
    </submittedName>
</protein>
<gene>
    <name evidence="2" type="ORF">CLUMA_CG005445</name>
</gene>
<sequence>MNWVKYCMNVKNKVKDFWSEGDIKSCKDLDFFADKLTNILYDCYQNNNKPIKKILTYKSRWQTPTLLHLRKVSLKATYRANNSNSVKLKSIAKSMSKNYKEECKKAKFLSWKEKMEEIDSIKEASRFQKIFEKNSSSKIGSLKNDNGAYTQNHKESLTLLLVKHFPECVLINNEKVKAPIYYSMQNCSWTNSHSNALSQKVEAANINHTNDNISKFYSYKRFKIDISGTDNIAILINNKNSIWYTDGSIKNEKVGIGIYCPKKKLEWCKRLPNYCSIVQAEIKAIQMVSDYYNDNKIMNEKVTIFTDSQSALRALMKFEIQTEVMTLELLGLRKNDLRIAISILTGHSCLNQFCKIAPETMSHILFDCKSLTYQRYAILGQRTIDNTLANTLPLNSYIRLIKKIGLDKCMTKHRNS</sequence>
<dbReference type="EMBL" id="CVRI01000021">
    <property type="protein sequence ID" value="CRK91820.1"/>
    <property type="molecule type" value="Genomic_DNA"/>
</dbReference>
<evidence type="ECO:0000313" key="2">
    <source>
        <dbReference type="EMBL" id="CRK91820.1"/>
    </source>
</evidence>
<dbReference type="Gene3D" id="3.30.420.10">
    <property type="entry name" value="Ribonuclease H-like superfamily/Ribonuclease H"/>
    <property type="match status" value="1"/>
</dbReference>
<dbReference type="GO" id="GO:0003676">
    <property type="term" value="F:nucleic acid binding"/>
    <property type="evidence" value="ECO:0007669"/>
    <property type="project" value="InterPro"/>
</dbReference>
<dbReference type="Proteomes" id="UP000183832">
    <property type="component" value="Unassembled WGS sequence"/>
</dbReference>
<proteinExistence type="predicted"/>
<reference evidence="2 3" key="1">
    <citation type="submission" date="2015-04" db="EMBL/GenBank/DDBJ databases">
        <authorList>
            <person name="Syromyatnikov M.Y."/>
            <person name="Popov V.N."/>
        </authorList>
    </citation>
    <scope>NUCLEOTIDE SEQUENCE [LARGE SCALE GENOMIC DNA]</scope>
</reference>
<dbReference type="OrthoDB" id="8063979at2759"/>